<dbReference type="PANTHER" id="PTHR34512">
    <property type="entry name" value="CELL SURFACE PROTEIN"/>
    <property type="match status" value="1"/>
</dbReference>
<organism evidence="3 4">
    <name type="scientific">Couchioplanes caeruleus subsp. caeruleus</name>
    <dbReference type="NCBI Taxonomy" id="56427"/>
    <lineage>
        <taxon>Bacteria</taxon>
        <taxon>Bacillati</taxon>
        <taxon>Actinomycetota</taxon>
        <taxon>Actinomycetes</taxon>
        <taxon>Micromonosporales</taxon>
        <taxon>Micromonosporaceae</taxon>
        <taxon>Couchioplanes</taxon>
    </lineage>
</organism>
<evidence type="ECO:0000259" key="2">
    <source>
        <dbReference type="Pfam" id="PF13360"/>
    </source>
</evidence>
<evidence type="ECO:0000313" key="3">
    <source>
        <dbReference type="EMBL" id="OJF12949.1"/>
    </source>
</evidence>
<dbReference type="SUPFAM" id="SSF50998">
    <property type="entry name" value="Quinoprotein alcohol dehydrogenase-like"/>
    <property type="match status" value="1"/>
</dbReference>
<keyword evidence="4" id="KW-1185">Reference proteome</keyword>
<dbReference type="Pfam" id="PF13360">
    <property type="entry name" value="PQQ_2"/>
    <property type="match status" value="1"/>
</dbReference>
<sequence length="463" mass="48034">MTTPSPQPSPPGPPAGWAGPYAPPPGAMPAPAPASPPAWRPGALLVSLALVVLLAIGTGTGWAVYQAVVSDGESTGGLRVAWTAPYPDDKGDFDDFNTLGAWLLGDTVARAQGDGVIGYRLADGGRAWGVPAPEGTSLCAATQFLSDGRGAVAFGTKGTCDTVAGLDARSGKLTWRVKVPAEKSDRPSMIIAPRLFASKGVVVVHTAGRVLAYGVSDGRQKWQRTAGDCSFNDVRATETVVAIVVGCALGGGRILTLDPASGKTRVDKALPKSQQAPGYLLSAKPMITGPGIGVEEYLVFDDRGTVTGRFAEKIDGAELATTSINETLSVRGLEIRPYALHAGTVYLPARVESGAGPSKERVAAVDLGTGKLRWVSSDDGDGRPAIIRADDTGLLLWHPNRRSSRPQLVRLAADTGKATVVAEGPRSVAAEGDTSQVFERDGMLVIVAWRSAGADSSITVLRP</sequence>
<proteinExistence type="predicted"/>
<feature type="domain" description="Pyrrolo-quinoline quinone repeat" evidence="2">
    <location>
        <begin position="117"/>
        <end position="273"/>
    </location>
</feature>
<gene>
    <name evidence="3" type="ORF">BG844_17935</name>
</gene>
<dbReference type="Gene3D" id="2.130.10.10">
    <property type="entry name" value="YVTN repeat-like/Quinoprotein amine dehydrogenase"/>
    <property type="match status" value="1"/>
</dbReference>
<feature type="region of interest" description="Disordered" evidence="1">
    <location>
        <begin position="1"/>
        <end position="35"/>
    </location>
</feature>
<feature type="compositionally biased region" description="Pro residues" evidence="1">
    <location>
        <begin position="1"/>
        <end position="14"/>
    </location>
</feature>
<accession>A0A1K0FJC9</accession>
<dbReference type="AlphaFoldDB" id="A0A1K0FJC9"/>
<feature type="compositionally biased region" description="Pro residues" evidence="1">
    <location>
        <begin position="21"/>
        <end position="35"/>
    </location>
</feature>
<dbReference type="InterPro" id="IPR002372">
    <property type="entry name" value="PQQ_rpt_dom"/>
</dbReference>
<dbReference type="EMBL" id="MEIA01000185">
    <property type="protein sequence ID" value="OJF12949.1"/>
    <property type="molecule type" value="Genomic_DNA"/>
</dbReference>
<evidence type="ECO:0000313" key="4">
    <source>
        <dbReference type="Proteomes" id="UP000182486"/>
    </source>
</evidence>
<protein>
    <recommendedName>
        <fullName evidence="2">Pyrrolo-quinoline quinone repeat domain-containing protein</fullName>
    </recommendedName>
</protein>
<dbReference type="PANTHER" id="PTHR34512:SF30">
    <property type="entry name" value="OUTER MEMBRANE PROTEIN ASSEMBLY FACTOR BAMB"/>
    <property type="match status" value="1"/>
</dbReference>
<dbReference type="RefSeq" id="WP_071806486.1">
    <property type="nucleotide sequence ID" value="NZ_MEIA01000185.1"/>
</dbReference>
<dbReference type="InterPro" id="IPR011047">
    <property type="entry name" value="Quinoprotein_ADH-like_sf"/>
</dbReference>
<name>A0A1K0FJC9_9ACTN</name>
<evidence type="ECO:0000256" key="1">
    <source>
        <dbReference type="SAM" id="MobiDB-lite"/>
    </source>
</evidence>
<comment type="caution">
    <text evidence="3">The sequence shown here is derived from an EMBL/GenBank/DDBJ whole genome shotgun (WGS) entry which is preliminary data.</text>
</comment>
<dbReference type="Proteomes" id="UP000182486">
    <property type="component" value="Unassembled WGS sequence"/>
</dbReference>
<dbReference type="InterPro" id="IPR015943">
    <property type="entry name" value="WD40/YVTN_repeat-like_dom_sf"/>
</dbReference>
<reference evidence="3 4" key="1">
    <citation type="submission" date="2016-09" db="EMBL/GenBank/DDBJ databases">
        <title>Couchioplanes caeruleus draft genome sequence.</title>
        <authorList>
            <person name="Sheehan J."/>
            <person name="Caffrey P."/>
        </authorList>
    </citation>
    <scope>NUCLEOTIDE SEQUENCE [LARGE SCALE GENOMIC DNA]</scope>
    <source>
        <strain evidence="3 4">DSM 43634</strain>
    </source>
</reference>